<feature type="domain" description="N,N-dimethylformamidase beta subunit-like C-terminal" evidence="1">
    <location>
        <begin position="1"/>
        <end position="166"/>
    </location>
</feature>
<reference evidence="2" key="1">
    <citation type="submission" date="2019-08" db="EMBL/GenBank/DDBJ databases">
        <authorList>
            <person name="Kucharzyk K."/>
            <person name="Murdoch R.W."/>
            <person name="Higgins S."/>
            <person name="Loffler F."/>
        </authorList>
    </citation>
    <scope>NUCLEOTIDE SEQUENCE</scope>
</reference>
<dbReference type="InterPro" id="IPR046540">
    <property type="entry name" value="DMFA2_C"/>
</dbReference>
<accession>A0A645EYW8</accession>
<protein>
    <recommendedName>
        <fullName evidence="1">N,N-dimethylformamidase beta subunit-like C-terminal domain-containing protein</fullName>
    </recommendedName>
</protein>
<sequence length="206" mass="23660">MYSNLEDLVESGRSLLSIGANQIYWKVKWKNDYTLMECRKDMTFFDDSFLEYGGMWRHRLRPPERFLGARYTRDGIHSYAPYKVVNSKHWLYSGLNVKDGDIFGENGVDNNPISGCETDKKSIFTPNGFEIIAKGLNPADQTEENIYYPDTRYNWDGKGGSEFLYKKLSDTHAILNTAAIHSVSGLGHDKVFTAIVNNFLNKYLKK</sequence>
<gene>
    <name evidence="2" type="ORF">SDC9_153635</name>
</gene>
<dbReference type="AlphaFoldDB" id="A0A645EYW8"/>
<proteinExistence type="predicted"/>
<evidence type="ECO:0000259" key="1">
    <source>
        <dbReference type="Pfam" id="PF20254"/>
    </source>
</evidence>
<dbReference type="EMBL" id="VSSQ01052283">
    <property type="protein sequence ID" value="MPN06379.1"/>
    <property type="molecule type" value="Genomic_DNA"/>
</dbReference>
<evidence type="ECO:0000313" key="2">
    <source>
        <dbReference type="EMBL" id="MPN06379.1"/>
    </source>
</evidence>
<organism evidence="2">
    <name type="scientific">bioreactor metagenome</name>
    <dbReference type="NCBI Taxonomy" id="1076179"/>
    <lineage>
        <taxon>unclassified sequences</taxon>
        <taxon>metagenomes</taxon>
        <taxon>ecological metagenomes</taxon>
    </lineage>
</organism>
<comment type="caution">
    <text evidence="2">The sequence shown here is derived from an EMBL/GenBank/DDBJ whole genome shotgun (WGS) entry which is preliminary data.</text>
</comment>
<dbReference type="Pfam" id="PF20254">
    <property type="entry name" value="DMFA2_C"/>
    <property type="match status" value="1"/>
</dbReference>
<name>A0A645EYW8_9ZZZZ</name>